<keyword evidence="3" id="KW-1185">Reference proteome</keyword>
<feature type="region of interest" description="Disordered" evidence="1">
    <location>
        <begin position="49"/>
        <end position="73"/>
    </location>
</feature>
<feature type="compositionally biased region" description="Basic and acidic residues" evidence="1">
    <location>
        <begin position="60"/>
        <end position="73"/>
    </location>
</feature>
<dbReference type="EMBL" id="CAJVQB010047229">
    <property type="protein sequence ID" value="CAG8833379.1"/>
    <property type="molecule type" value="Genomic_DNA"/>
</dbReference>
<reference evidence="2 3" key="1">
    <citation type="submission" date="2021-06" db="EMBL/GenBank/DDBJ databases">
        <authorList>
            <person name="Kallberg Y."/>
            <person name="Tangrot J."/>
            <person name="Rosling A."/>
        </authorList>
    </citation>
    <scope>NUCLEOTIDE SEQUENCE [LARGE SCALE GENOMIC DNA]</scope>
    <source>
        <strain evidence="2 3">120-4 pot B 10/14</strain>
    </source>
</reference>
<sequence>MKKEGLDESDQEMLVEDERASNACFYQNAISLKRNKMFNGYSEPVKCNDSDDPSGLYCQNDKKDKNEVSKDYEKPTELSFDNEAEGLEICNKNNKHKAPALE</sequence>
<dbReference type="Proteomes" id="UP000789901">
    <property type="component" value="Unassembled WGS sequence"/>
</dbReference>
<feature type="non-terminal residue" evidence="2">
    <location>
        <position position="102"/>
    </location>
</feature>
<name>A0ABN7WJ59_GIGMA</name>
<evidence type="ECO:0000313" key="2">
    <source>
        <dbReference type="EMBL" id="CAG8833379.1"/>
    </source>
</evidence>
<evidence type="ECO:0000256" key="1">
    <source>
        <dbReference type="SAM" id="MobiDB-lite"/>
    </source>
</evidence>
<accession>A0ABN7WJ59</accession>
<proteinExistence type="predicted"/>
<evidence type="ECO:0000313" key="3">
    <source>
        <dbReference type="Proteomes" id="UP000789901"/>
    </source>
</evidence>
<organism evidence="2 3">
    <name type="scientific">Gigaspora margarita</name>
    <dbReference type="NCBI Taxonomy" id="4874"/>
    <lineage>
        <taxon>Eukaryota</taxon>
        <taxon>Fungi</taxon>
        <taxon>Fungi incertae sedis</taxon>
        <taxon>Mucoromycota</taxon>
        <taxon>Glomeromycotina</taxon>
        <taxon>Glomeromycetes</taxon>
        <taxon>Diversisporales</taxon>
        <taxon>Gigasporaceae</taxon>
        <taxon>Gigaspora</taxon>
    </lineage>
</organism>
<comment type="caution">
    <text evidence="2">The sequence shown here is derived from an EMBL/GenBank/DDBJ whole genome shotgun (WGS) entry which is preliminary data.</text>
</comment>
<protein>
    <submittedName>
        <fullName evidence="2">3327_t:CDS:1</fullName>
    </submittedName>
</protein>
<gene>
    <name evidence="2" type="ORF">GMARGA_LOCUS31528</name>
</gene>